<dbReference type="VEuPathDB" id="FungiDB:PV08_05411"/>
<dbReference type="AlphaFoldDB" id="A0A0D2B9Q9"/>
<protein>
    <recommendedName>
        <fullName evidence="4">Carboxyvinyl-carboxyphosphonate phosphorylmutase</fullName>
    </recommendedName>
</protein>
<dbReference type="InterPro" id="IPR018523">
    <property type="entry name" value="Isocitrate_lyase_ph_CS"/>
</dbReference>
<organism evidence="2 3">
    <name type="scientific">Exophiala spinifera</name>
    <dbReference type="NCBI Taxonomy" id="91928"/>
    <lineage>
        <taxon>Eukaryota</taxon>
        <taxon>Fungi</taxon>
        <taxon>Dikarya</taxon>
        <taxon>Ascomycota</taxon>
        <taxon>Pezizomycotina</taxon>
        <taxon>Eurotiomycetes</taxon>
        <taxon>Chaetothyriomycetidae</taxon>
        <taxon>Chaetothyriales</taxon>
        <taxon>Herpotrichiellaceae</taxon>
        <taxon>Exophiala</taxon>
    </lineage>
</organism>
<dbReference type="STRING" id="91928.A0A0D2B9Q9"/>
<keyword evidence="3" id="KW-1185">Reference proteome</keyword>
<dbReference type="PROSITE" id="PS00161">
    <property type="entry name" value="ISOCITRATE_LYASE"/>
    <property type="match status" value="1"/>
</dbReference>
<sequence length="314" mass="33542">MGSIGTPPKAKACSPFTGATRLRELLQDRSKIIVCPGVYDGLTARLALEAGFDALYMTGAGTSISRLGWADLGMAHLNDMGGNAGMIASLDPSIPLIADADTGYGGPIMVTRTVTQYARAGVAALHIEDQVQEKRCGHLLGKQIVDRDTYYSRLRAAVAARDALQSDIVIIARTDSLQTYGFEEAIERLKEAVKIGVDVVFLEALRNREEMEKVCKIMGDTPVLLNSVPHGTTPELSAQEAQDIGFRIMIHPGVCLGAVAKALKEELQVLKKTGKTSPADVRSSPKELFNLAGLQECIAIDQIAGGKAYASLSN</sequence>
<dbReference type="SUPFAM" id="SSF51621">
    <property type="entry name" value="Phosphoenolpyruvate/pyruvate domain"/>
    <property type="match status" value="1"/>
</dbReference>
<dbReference type="InterPro" id="IPR039556">
    <property type="entry name" value="ICL/PEPM"/>
</dbReference>
<dbReference type="PANTHER" id="PTHR42905">
    <property type="entry name" value="PHOSPHOENOLPYRUVATE CARBOXYLASE"/>
    <property type="match status" value="1"/>
</dbReference>
<dbReference type="InterPro" id="IPR040442">
    <property type="entry name" value="Pyrv_kinase-like_dom_sf"/>
</dbReference>
<dbReference type="GO" id="GO:0046421">
    <property type="term" value="F:methylisocitrate lyase activity"/>
    <property type="evidence" value="ECO:0007669"/>
    <property type="project" value="UniProtKB-EC"/>
</dbReference>
<comment type="catalytic activity">
    <reaction evidence="1">
        <text>(2S,3R)-3-hydroxybutane-1,2,3-tricarboxylate = pyruvate + succinate</text>
        <dbReference type="Rhea" id="RHEA:16809"/>
        <dbReference type="ChEBI" id="CHEBI:15361"/>
        <dbReference type="ChEBI" id="CHEBI:30031"/>
        <dbReference type="ChEBI" id="CHEBI:57429"/>
        <dbReference type="EC" id="4.1.3.30"/>
    </reaction>
</comment>
<gene>
    <name evidence="2" type="ORF">PV08_05411</name>
</gene>
<proteinExistence type="predicted"/>
<name>A0A0D2B9Q9_9EURO</name>
<evidence type="ECO:0008006" key="4">
    <source>
        <dbReference type="Google" id="ProtNLM"/>
    </source>
</evidence>
<evidence type="ECO:0000313" key="2">
    <source>
        <dbReference type="EMBL" id="KIW15365.1"/>
    </source>
</evidence>
<dbReference type="InterPro" id="IPR015813">
    <property type="entry name" value="Pyrv/PenolPyrv_kinase-like_dom"/>
</dbReference>
<dbReference type="Pfam" id="PF13714">
    <property type="entry name" value="PEP_mutase"/>
    <property type="match status" value="1"/>
</dbReference>
<dbReference type="PANTHER" id="PTHR42905:SF2">
    <property type="entry name" value="PHOSPHOENOLPYRUVATE CARBOXYLASE FAMILY PROTEIN"/>
    <property type="match status" value="1"/>
</dbReference>
<dbReference type="Proteomes" id="UP000053328">
    <property type="component" value="Unassembled WGS sequence"/>
</dbReference>
<dbReference type="Gene3D" id="3.20.20.60">
    <property type="entry name" value="Phosphoenolpyruvate-binding domains"/>
    <property type="match status" value="1"/>
</dbReference>
<reference evidence="2 3" key="1">
    <citation type="submission" date="2015-01" db="EMBL/GenBank/DDBJ databases">
        <title>The Genome Sequence of Exophiala spinifera CBS89968.</title>
        <authorList>
            <consortium name="The Broad Institute Genomics Platform"/>
            <person name="Cuomo C."/>
            <person name="de Hoog S."/>
            <person name="Gorbushina A."/>
            <person name="Stielow B."/>
            <person name="Teixiera M."/>
            <person name="Abouelleil A."/>
            <person name="Chapman S.B."/>
            <person name="Priest M."/>
            <person name="Young S.K."/>
            <person name="Wortman J."/>
            <person name="Nusbaum C."/>
            <person name="Birren B."/>
        </authorList>
    </citation>
    <scope>NUCLEOTIDE SEQUENCE [LARGE SCALE GENOMIC DNA]</scope>
    <source>
        <strain evidence="2 3">CBS 89968</strain>
    </source>
</reference>
<accession>A0A0D2B9Q9</accession>
<dbReference type="HOGENOM" id="CLU_027389_3_0_1"/>
<evidence type="ECO:0000313" key="3">
    <source>
        <dbReference type="Proteomes" id="UP000053328"/>
    </source>
</evidence>
<dbReference type="OrthoDB" id="1923844at2759"/>
<evidence type="ECO:0000256" key="1">
    <source>
        <dbReference type="ARBA" id="ARBA00001050"/>
    </source>
</evidence>
<dbReference type="EMBL" id="KN847495">
    <property type="protein sequence ID" value="KIW15365.1"/>
    <property type="molecule type" value="Genomic_DNA"/>
</dbReference>
<dbReference type="GeneID" id="27332494"/>
<dbReference type="CDD" id="cd00377">
    <property type="entry name" value="ICL_PEPM"/>
    <property type="match status" value="1"/>
</dbReference>
<dbReference type="RefSeq" id="XP_016235581.1">
    <property type="nucleotide sequence ID" value="XM_016379754.1"/>
</dbReference>